<keyword evidence="1" id="KW-0472">Membrane</keyword>
<keyword evidence="3" id="KW-1185">Reference proteome</keyword>
<organism evidence="2 3">
    <name type="scientific">Saccharothrix ecbatanensis</name>
    <dbReference type="NCBI Taxonomy" id="1105145"/>
    <lineage>
        <taxon>Bacteria</taxon>
        <taxon>Bacillati</taxon>
        <taxon>Actinomycetota</taxon>
        <taxon>Actinomycetes</taxon>
        <taxon>Pseudonocardiales</taxon>
        <taxon>Pseudonocardiaceae</taxon>
        <taxon>Saccharothrix</taxon>
    </lineage>
</organism>
<comment type="caution">
    <text evidence="2">The sequence shown here is derived from an EMBL/GenBank/DDBJ whole genome shotgun (WGS) entry which is preliminary data.</text>
</comment>
<dbReference type="EMBL" id="JACHMO010000001">
    <property type="protein sequence ID" value="MBB5803038.1"/>
    <property type="molecule type" value="Genomic_DNA"/>
</dbReference>
<dbReference type="AlphaFoldDB" id="A0A7W9M0Q4"/>
<name>A0A7W9M0Q4_9PSEU</name>
<sequence>MTALLAATVINLMRRTADRTITVGGWLIRSVLVFLLFIAWLALAPTSLDRA</sequence>
<accession>A0A7W9M0Q4</accession>
<evidence type="ECO:0000313" key="2">
    <source>
        <dbReference type="EMBL" id="MBB5803038.1"/>
    </source>
</evidence>
<evidence type="ECO:0000313" key="3">
    <source>
        <dbReference type="Proteomes" id="UP000552097"/>
    </source>
</evidence>
<keyword evidence="1" id="KW-1133">Transmembrane helix</keyword>
<dbReference type="Proteomes" id="UP000552097">
    <property type="component" value="Unassembled WGS sequence"/>
</dbReference>
<dbReference type="RefSeq" id="WP_184920146.1">
    <property type="nucleotide sequence ID" value="NZ_JACHMO010000001.1"/>
</dbReference>
<keyword evidence="1" id="KW-0812">Transmembrane</keyword>
<reference evidence="2 3" key="1">
    <citation type="submission" date="2020-08" db="EMBL/GenBank/DDBJ databases">
        <title>Sequencing the genomes of 1000 actinobacteria strains.</title>
        <authorList>
            <person name="Klenk H.-P."/>
        </authorList>
    </citation>
    <scope>NUCLEOTIDE SEQUENCE [LARGE SCALE GENOMIC DNA]</scope>
    <source>
        <strain evidence="2 3">DSM 45486</strain>
    </source>
</reference>
<feature type="transmembrane region" description="Helical" evidence="1">
    <location>
        <begin position="21"/>
        <end position="43"/>
    </location>
</feature>
<gene>
    <name evidence="2" type="ORF">F4560_002806</name>
</gene>
<proteinExistence type="predicted"/>
<evidence type="ECO:0000256" key="1">
    <source>
        <dbReference type="SAM" id="Phobius"/>
    </source>
</evidence>
<protein>
    <submittedName>
        <fullName evidence="2">Uncharacterized protein</fullName>
    </submittedName>
</protein>